<name>A0A8E2AWG7_9APHY</name>
<keyword evidence="2" id="KW-1185">Reference proteome</keyword>
<reference evidence="1 2" key="1">
    <citation type="submission" date="2016-07" db="EMBL/GenBank/DDBJ databases">
        <title>Draft genome of the white-rot fungus Obba rivulosa 3A-2.</title>
        <authorList>
            <consortium name="DOE Joint Genome Institute"/>
            <person name="Miettinen O."/>
            <person name="Riley R."/>
            <person name="Acob R."/>
            <person name="Barry K."/>
            <person name="Cullen D."/>
            <person name="De Vries R."/>
            <person name="Hainaut M."/>
            <person name="Hatakka A."/>
            <person name="Henrissat B."/>
            <person name="Hilden K."/>
            <person name="Kuo R."/>
            <person name="Labutti K."/>
            <person name="Lipzen A."/>
            <person name="Makela M.R."/>
            <person name="Sandor L."/>
            <person name="Spatafora J.W."/>
            <person name="Grigoriev I.V."/>
            <person name="Hibbett D.S."/>
        </authorList>
    </citation>
    <scope>NUCLEOTIDE SEQUENCE [LARGE SCALE GENOMIC DNA]</scope>
    <source>
        <strain evidence="1 2">3A-2</strain>
    </source>
</reference>
<organism evidence="1 2">
    <name type="scientific">Obba rivulosa</name>
    <dbReference type="NCBI Taxonomy" id="1052685"/>
    <lineage>
        <taxon>Eukaryota</taxon>
        <taxon>Fungi</taxon>
        <taxon>Dikarya</taxon>
        <taxon>Basidiomycota</taxon>
        <taxon>Agaricomycotina</taxon>
        <taxon>Agaricomycetes</taxon>
        <taxon>Polyporales</taxon>
        <taxon>Gelatoporiaceae</taxon>
        <taxon>Obba</taxon>
    </lineage>
</organism>
<dbReference type="Proteomes" id="UP000250043">
    <property type="component" value="Unassembled WGS sequence"/>
</dbReference>
<dbReference type="OrthoDB" id="2802125at2759"/>
<gene>
    <name evidence="1" type="ORF">OBBRIDRAFT_727045</name>
</gene>
<protein>
    <submittedName>
        <fullName evidence="1">Uncharacterized protein</fullName>
    </submittedName>
</protein>
<evidence type="ECO:0000313" key="2">
    <source>
        <dbReference type="Proteomes" id="UP000250043"/>
    </source>
</evidence>
<feature type="non-terminal residue" evidence="1">
    <location>
        <position position="1"/>
    </location>
</feature>
<sequence>LYMALVDPHLTYGCDIALDVDPTLLAQLEVVQHYHLRRVLGLSARSVTFVLFIETGLQPLRYRGVLWL</sequence>
<accession>A0A8E2AWG7</accession>
<dbReference type="AlphaFoldDB" id="A0A8E2AWG7"/>
<dbReference type="EMBL" id="KV722371">
    <property type="protein sequence ID" value="OCH92313.1"/>
    <property type="molecule type" value="Genomic_DNA"/>
</dbReference>
<proteinExistence type="predicted"/>
<evidence type="ECO:0000313" key="1">
    <source>
        <dbReference type="EMBL" id="OCH92313.1"/>
    </source>
</evidence>